<dbReference type="EMBL" id="LFYR01001495">
    <property type="protein sequence ID" value="KMZ61337.1"/>
    <property type="molecule type" value="Genomic_DNA"/>
</dbReference>
<proteinExistence type="inferred from homology"/>
<dbReference type="InterPro" id="IPR035952">
    <property type="entry name" value="Rhomboid-like_sf"/>
</dbReference>
<dbReference type="GO" id="GO:0012505">
    <property type="term" value="C:endomembrane system"/>
    <property type="evidence" value="ECO:0007669"/>
    <property type="project" value="UniProtKB-ARBA"/>
</dbReference>
<feature type="transmembrane region" description="Helical" evidence="8">
    <location>
        <begin position="139"/>
        <end position="164"/>
    </location>
</feature>
<keyword evidence="5 8" id="KW-0378">Hydrolase</keyword>
<dbReference type="AlphaFoldDB" id="A0A0K9NZB6"/>
<evidence type="ECO:0000256" key="8">
    <source>
        <dbReference type="RuleBase" id="RU362115"/>
    </source>
</evidence>
<dbReference type="OrthoDB" id="418595at2759"/>
<feature type="transmembrane region" description="Helical" evidence="8">
    <location>
        <begin position="204"/>
        <end position="223"/>
    </location>
</feature>
<dbReference type="STRING" id="29655.A0A0K9NZB6"/>
<dbReference type="OMA" id="CYQYLLW"/>
<dbReference type="PANTHER" id="PTHR22936:SF107">
    <property type="entry name" value="RHOMBOID-LIKE PROTEIN 1"/>
    <property type="match status" value="1"/>
</dbReference>
<evidence type="ECO:0000256" key="3">
    <source>
        <dbReference type="ARBA" id="ARBA00009045"/>
    </source>
</evidence>
<organism evidence="11 12">
    <name type="scientific">Zostera marina</name>
    <name type="common">Eelgrass</name>
    <dbReference type="NCBI Taxonomy" id="29655"/>
    <lineage>
        <taxon>Eukaryota</taxon>
        <taxon>Viridiplantae</taxon>
        <taxon>Streptophyta</taxon>
        <taxon>Embryophyta</taxon>
        <taxon>Tracheophyta</taxon>
        <taxon>Spermatophyta</taxon>
        <taxon>Magnoliopsida</taxon>
        <taxon>Liliopsida</taxon>
        <taxon>Zosteraceae</taxon>
        <taxon>Zostera</taxon>
    </lineage>
</organism>
<reference evidence="12" key="1">
    <citation type="journal article" date="2016" name="Nature">
        <title>The genome of the seagrass Zostera marina reveals angiosperm adaptation to the sea.</title>
        <authorList>
            <person name="Olsen J.L."/>
            <person name="Rouze P."/>
            <person name="Verhelst B."/>
            <person name="Lin Y.-C."/>
            <person name="Bayer T."/>
            <person name="Collen J."/>
            <person name="Dattolo E."/>
            <person name="De Paoli E."/>
            <person name="Dittami S."/>
            <person name="Maumus F."/>
            <person name="Michel G."/>
            <person name="Kersting A."/>
            <person name="Lauritano C."/>
            <person name="Lohaus R."/>
            <person name="Toepel M."/>
            <person name="Tonon T."/>
            <person name="Vanneste K."/>
            <person name="Amirebrahimi M."/>
            <person name="Brakel J."/>
            <person name="Bostroem C."/>
            <person name="Chovatia M."/>
            <person name="Grimwood J."/>
            <person name="Jenkins J.W."/>
            <person name="Jueterbock A."/>
            <person name="Mraz A."/>
            <person name="Stam W.T."/>
            <person name="Tice H."/>
            <person name="Bornberg-Bauer E."/>
            <person name="Green P.J."/>
            <person name="Pearson G.A."/>
            <person name="Procaccini G."/>
            <person name="Duarte C.M."/>
            <person name="Schmutz J."/>
            <person name="Reusch T.B.H."/>
            <person name="Van de Peer Y."/>
        </authorList>
    </citation>
    <scope>NUCLEOTIDE SEQUENCE [LARGE SCALE GENOMIC DNA]</scope>
    <source>
        <strain evidence="12">cv. Finnish</strain>
    </source>
</reference>
<evidence type="ECO:0000259" key="10">
    <source>
        <dbReference type="Pfam" id="PF01694"/>
    </source>
</evidence>
<sequence length="314" mass="34163">MIFNLGAKTSVVGTALHSTVRGGGRREGMTLLSNTPTTEKSGSTFIGQPYTPPQAWTAWLIPSIIVFNIGVFACSLYVDNCIGLRHACSVNCCVFPFLRRFAFEPLSVNPFFGPTIETLDAMGALNYERIVTDKEGWRFLTCIWLHSGVIPLGANMLSLSFVGIRLEQEFGFARIGTLYVLSGFIGSLVSALSTSSKISVGSSGSLFGLLGAMISELIINWTIYGNKFAALLTLIVITSVNVIVGYFINMDGFAIIGGFVSGFLIGFILLIRPQFGYVSHKHISSGYTTNASKPMYKLYQYLLWIVALILLILG</sequence>
<dbReference type="GO" id="GO:0006508">
    <property type="term" value="P:proteolysis"/>
    <property type="evidence" value="ECO:0007669"/>
    <property type="project" value="UniProtKB-KW"/>
</dbReference>
<evidence type="ECO:0000313" key="12">
    <source>
        <dbReference type="Proteomes" id="UP000036987"/>
    </source>
</evidence>
<feature type="transmembrane region" description="Helical" evidence="8">
    <location>
        <begin position="170"/>
        <end position="192"/>
    </location>
</feature>
<evidence type="ECO:0000256" key="7">
    <source>
        <dbReference type="ARBA" id="ARBA00023136"/>
    </source>
</evidence>
<keyword evidence="7 8" id="KW-0472">Membrane</keyword>
<feature type="transmembrane region" description="Helical" evidence="8">
    <location>
        <begin position="255"/>
        <end position="275"/>
    </location>
</feature>
<feature type="compositionally biased region" description="Polar residues" evidence="9">
    <location>
        <begin position="31"/>
        <end position="43"/>
    </location>
</feature>
<evidence type="ECO:0000256" key="4">
    <source>
        <dbReference type="ARBA" id="ARBA00022692"/>
    </source>
</evidence>
<dbReference type="PANTHER" id="PTHR22936">
    <property type="entry name" value="RHOMBOID-RELATED"/>
    <property type="match status" value="1"/>
</dbReference>
<evidence type="ECO:0000256" key="2">
    <source>
        <dbReference type="ARBA" id="ARBA00004141"/>
    </source>
</evidence>
<evidence type="ECO:0000256" key="5">
    <source>
        <dbReference type="ARBA" id="ARBA00022801"/>
    </source>
</evidence>
<evidence type="ECO:0000313" key="11">
    <source>
        <dbReference type="EMBL" id="KMZ61337.1"/>
    </source>
</evidence>
<feature type="transmembrane region" description="Helical" evidence="8">
    <location>
        <begin position="295"/>
        <end position="313"/>
    </location>
</feature>
<keyword evidence="4 8" id="KW-0812">Transmembrane</keyword>
<dbReference type="InterPro" id="IPR022764">
    <property type="entry name" value="Peptidase_S54_rhomboid_dom"/>
</dbReference>
<protein>
    <recommendedName>
        <fullName evidence="8">RHOMBOID-like protein</fullName>
        <ecNumber evidence="8">3.4.21.105</ecNumber>
    </recommendedName>
</protein>
<evidence type="ECO:0000256" key="1">
    <source>
        <dbReference type="ARBA" id="ARBA00000156"/>
    </source>
</evidence>
<accession>A0A0K9NZB6</accession>
<gene>
    <name evidence="11" type="ORF">ZOSMA_532G00010</name>
</gene>
<dbReference type="Pfam" id="PF01694">
    <property type="entry name" value="Rhomboid"/>
    <property type="match status" value="1"/>
</dbReference>
<evidence type="ECO:0000256" key="9">
    <source>
        <dbReference type="SAM" id="MobiDB-lite"/>
    </source>
</evidence>
<keyword evidence="8" id="KW-0645">Protease</keyword>
<name>A0A0K9NZB6_ZOSMR</name>
<feature type="transmembrane region" description="Helical" evidence="8">
    <location>
        <begin position="229"/>
        <end position="248"/>
    </location>
</feature>
<evidence type="ECO:0000256" key="6">
    <source>
        <dbReference type="ARBA" id="ARBA00022989"/>
    </source>
</evidence>
<dbReference type="GO" id="GO:0016020">
    <property type="term" value="C:membrane"/>
    <property type="evidence" value="ECO:0007669"/>
    <property type="project" value="UniProtKB-SubCell"/>
</dbReference>
<feature type="transmembrane region" description="Helical" evidence="8">
    <location>
        <begin position="56"/>
        <end position="78"/>
    </location>
</feature>
<dbReference type="Gene3D" id="1.20.1540.10">
    <property type="entry name" value="Rhomboid-like"/>
    <property type="match status" value="1"/>
</dbReference>
<keyword evidence="6 8" id="KW-1133">Transmembrane helix</keyword>
<dbReference type="InterPro" id="IPR002610">
    <property type="entry name" value="Peptidase_S54_rhomboid-like"/>
</dbReference>
<comment type="similarity">
    <text evidence="3 8">Belongs to the peptidase S54 family.</text>
</comment>
<feature type="region of interest" description="Disordered" evidence="9">
    <location>
        <begin position="20"/>
        <end position="43"/>
    </location>
</feature>
<dbReference type="EC" id="3.4.21.105" evidence="8"/>
<comment type="subcellular location">
    <subcellularLocation>
        <location evidence="2 8">Membrane</location>
        <topology evidence="2 8">Multi-pass membrane protein</topology>
    </subcellularLocation>
</comment>
<comment type="function">
    <text evidence="8">Serine protease involved in intramembrane proteolysis.</text>
</comment>
<keyword evidence="12" id="KW-1185">Reference proteome</keyword>
<keyword evidence="8" id="KW-0720">Serine protease</keyword>
<dbReference type="FunFam" id="1.20.1540.10:FF:000019">
    <property type="entry name" value="RHOMBOID-like protein"/>
    <property type="match status" value="1"/>
</dbReference>
<comment type="catalytic activity">
    <reaction evidence="1 8">
        <text>Cleaves type-1 transmembrane domains using a catalytic dyad composed of serine and histidine that are contributed by different transmembrane domains.</text>
        <dbReference type="EC" id="3.4.21.105"/>
    </reaction>
</comment>
<dbReference type="GO" id="GO:0004252">
    <property type="term" value="F:serine-type endopeptidase activity"/>
    <property type="evidence" value="ECO:0007669"/>
    <property type="project" value="InterPro"/>
</dbReference>
<dbReference type="GO" id="GO:0005737">
    <property type="term" value="C:cytoplasm"/>
    <property type="evidence" value="ECO:0007669"/>
    <property type="project" value="UniProtKB-ARBA"/>
</dbReference>
<comment type="caution">
    <text evidence="11">The sequence shown here is derived from an EMBL/GenBank/DDBJ whole genome shotgun (WGS) entry which is preliminary data.</text>
</comment>
<dbReference type="SUPFAM" id="SSF144091">
    <property type="entry name" value="Rhomboid-like"/>
    <property type="match status" value="1"/>
</dbReference>
<dbReference type="Proteomes" id="UP000036987">
    <property type="component" value="Unassembled WGS sequence"/>
</dbReference>
<feature type="domain" description="Peptidase S54 rhomboid" evidence="10">
    <location>
        <begin position="134"/>
        <end position="270"/>
    </location>
</feature>